<proteinExistence type="inferred from homology"/>
<evidence type="ECO:0000256" key="2">
    <source>
        <dbReference type="ARBA" id="ARBA00022705"/>
    </source>
</evidence>
<comment type="subcellular location">
    <subcellularLocation>
        <location evidence="16">Nucleus</location>
        <location evidence="16">Nucleolus</location>
    </subcellularLocation>
    <subcellularLocation>
        <location evidence="16">Nucleus</location>
        <location evidence="16">Nucleoplasm</location>
    </subcellularLocation>
    <subcellularLocation>
        <location evidence="16">Mitochondrion</location>
    </subcellularLocation>
    <text evidence="16">Resides mostly in the nucleoli and relocalizes to the nucleoplasm upon DNA damage.</text>
</comment>
<keyword evidence="10 16" id="KW-0496">Mitochondrion</keyword>
<feature type="domain" description="XPG N-terminal" evidence="19">
    <location>
        <begin position="1"/>
        <end position="108"/>
    </location>
</feature>
<keyword evidence="11 16" id="KW-0234">DNA repair</keyword>
<dbReference type="GO" id="GO:0008409">
    <property type="term" value="F:5'-3' exonuclease activity"/>
    <property type="evidence" value="ECO:0007669"/>
    <property type="project" value="UniProtKB-UniRule"/>
</dbReference>
<evidence type="ECO:0000256" key="11">
    <source>
        <dbReference type="ARBA" id="ARBA00023204"/>
    </source>
</evidence>
<dbReference type="HAMAP" id="MF_00614">
    <property type="entry name" value="Fen"/>
    <property type="match status" value="1"/>
</dbReference>
<feature type="region of interest" description="Disordered" evidence="17">
    <location>
        <begin position="367"/>
        <end position="398"/>
    </location>
</feature>
<evidence type="ECO:0000256" key="1">
    <source>
        <dbReference type="ARBA" id="ARBA00022553"/>
    </source>
</evidence>
<keyword evidence="21" id="KW-1185">Reference proteome</keyword>
<dbReference type="GO" id="GO:0005739">
    <property type="term" value="C:mitochondrion"/>
    <property type="evidence" value="ECO:0007669"/>
    <property type="project" value="UniProtKB-SubCell"/>
</dbReference>
<keyword evidence="5 16" id="KW-0255">Endonuclease</keyword>
<comment type="function">
    <text evidence="13 16">Structure-specific nuclease with 5'-flap endonuclease and 5'-3' exonuclease activities involved in DNA replication and repair. During DNA replication, cleaves the 5'-overhanging flap structure that is generated by displacement synthesis when DNA polymerase encounters the 5'-end of a downstream Okazaki fragment. It enters the flap from the 5'-end and then tracks to cleave the flap base, leaving a nick for ligation. Also involved in the long patch base excision repair (LP-BER) pathway, by cleaving within the apurinic/apyrimidinic (AP) site-terminated flap. Acts as a genome stabilization factor that prevents flaps from equilibrating into structures that lead to duplications and deletions. Also possesses 5'-3' exonuclease activity on nicked or gapped double-stranded DNA, and exhibits RNase H activity. Also involved in replication and repair of rDNA and in repairing mitochondrial DNA.</text>
</comment>
<sequence>MGIHGLTKLLGDNAHECIKETKFENYFGRKIAVDASMHIYQFLIVVGRQGDQLLTTETGEVTSHLQGMFYRTTRLLEAGMRPVYVFDGKPPELKRAQLDQRLGRREEADKGLEAAKESGDAEAIERYSKRTIKVTKTHNDECKRLLRLMGVPVIDAPSEAEAQCASMAKAGLVYGVATEDMDCLTFGAPRLIRHLMAPSSAAQPVQEFNLETALARLGLSQSQFIDLCIMCGCDYAGSIRGIGPVRALEYIRKHGSLEKVIEALDPSKYPPPDPYPYKEAAAFFTEPDVTPPEQLPTLKWAAPDVDGLVAFLVGEKNFNEDRVRKAAERITAAKSKATQGRLESFFGPVTVVQNANKAAKEAAARDAAKAAKKKGAAAKPGAAKGGIVKKAPIGKGKK</sequence>
<keyword evidence="9 16" id="KW-0460">Magnesium</keyword>
<dbReference type="GO" id="GO:0006284">
    <property type="term" value="P:base-excision repair"/>
    <property type="evidence" value="ECO:0007669"/>
    <property type="project" value="UniProtKB-UniRule"/>
</dbReference>
<evidence type="ECO:0000256" key="7">
    <source>
        <dbReference type="ARBA" id="ARBA00022801"/>
    </source>
</evidence>
<dbReference type="InterPro" id="IPR006085">
    <property type="entry name" value="XPG_DNA_repair_N"/>
</dbReference>
<dbReference type="InterPro" id="IPR006084">
    <property type="entry name" value="XPG/Rad2"/>
</dbReference>
<keyword evidence="2 16" id="KW-0235">DNA replication</keyword>
<dbReference type="EMBL" id="BDRX01000087">
    <property type="protein sequence ID" value="GBF96860.1"/>
    <property type="molecule type" value="Genomic_DNA"/>
</dbReference>
<dbReference type="InterPro" id="IPR036279">
    <property type="entry name" value="5-3_exonuclease_C_sf"/>
</dbReference>
<protein>
    <recommendedName>
        <fullName evidence="16">Flap endonuclease 1</fullName>
        <shortName evidence="16">FEN-1</shortName>
        <ecNumber evidence="16">3.1.-.-</ecNumber>
    </recommendedName>
    <alternativeName>
        <fullName evidence="16">Flap structure-specific endonuclease 1</fullName>
    </alternativeName>
</protein>
<evidence type="ECO:0000256" key="16">
    <source>
        <dbReference type="HAMAP-Rule" id="MF_03140"/>
    </source>
</evidence>
<dbReference type="InParanoid" id="A0A2V0PG22"/>
<evidence type="ECO:0000256" key="12">
    <source>
        <dbReference type="ARBA" id="ARBA00023242"/>
    </source>
</evidence>
<dbReference type="FunFam" id="3.40.50.1010:FF:000016">
    <property type="entry name" value="Flap endonuclease 1"/>
    <property type="match status" value="1"/>
</dbReference>
<dbReference type="InterPro" id="IPR029060">
    <property type="entry name" value="PIN-like_dom_sf"/>
</dbReference>
<dbReference type="GO" id="GO:0043137">
    <property type="term" value="P:DNA replication, removal of RNA primer"/>
    <property type="evidence" value="ECO:0007669"/>
    <property type="project" value="UniProtKB-UniRule"/>
</dbReference>
<dbReference type="Proteomes" id="UP000247498">
    <property type="component" value="Unassembled WGS sequence"/>
</dbReference>
<keyword evidence="3 16" id="KW-0540">Nuclease</keyword>
<gene>
    <name evidence="20" type="ORF">Rsub_09716</name>
</gene>
<organism evidence="20 21">
    <name type="scientific">Raphidocelis subcapitata</name>
    <dbReference type="NCBI Taxonomy" id="307507"/>
    <lineage>
        <taxon>Eukaryota</taxon>
        <taxon>Viridiplantae</taxon>
        <taxon>Chlorophyta</taxon>
        <taxon>core chlorophytes</taxon>
        <taxon>Chlorophyceae</taxon>
        <taxon>CS clade</taxon>
        <taxon>Sphaeropleales</taxon>
        <taxon>Selenastraceae</taxon>
        <taxon>Raphidocelis</taxon>
    </lineage>
</organism>
<dbReference type="OrthoDB" id="1937206at2759"/>
<dbReference type="FunCoup" id="A0A2V0PG22">
    <property type="interactions" value="1838"/>
</dbReference>
<accession>A0A2V0PG22</accession>
<dbReference type="GO" id="GO:0017108">
    <property type="term" value="F:5'-flap endonuclease activity"/>
    <property type="evidence" value="ECO:0007669"/>
    <property type="project" value="UniProtKB-UniRule"/>
</dbReference>
<keyword evidence="8 16" id="KW-0269">Exonuclease</keyword>
<evidence type="ECO:0000259" key="19">
    <source>
        <dbReference type="SMART" id="SM00485"/>
    </source>
</evidence>
<reference evidence="20 21" key="1">
    <citation type="journal article" date="2018" name="Sci. Rep.">
        <title>Raphidocelis subcapitata (=Pseudokirchneriella subcapitata) provides an insight into genome evolution and environmental adaptations in the Sphaeropleales.</title>
        <authorList>
            <person name="Suzuki S."/>
            <person name="Yamaguchi H."/>
            <person name="Nakajima N."/>
            <person name="Kawachi M."/>
        </authorList>
    </citation>
    <scope>NUCLEOTIDE SEQUENCE [LARGE SCALE GENOMIC DNA]</scope>
    <source>
        <strain evidence="20 21">NIES-35</strain>
    </source>
</reference>
<evidence type="ECO:0000256" key="4">
    <source>
        <dbReference type="ARBA" id="ARBA00022723"/>
    </source>
</evidence>
<dbReference type="InterPro" id="IPR023426">
    <property type="entry name" value="Flap_endonuc"/>
</dbReference>
<dbReference type="InterPro" id="IPR008918">
    <property type="entry name" value="HhH2"/>
</dbReference>
<keyword evidence="4 16" id="KW-0479">Metal-binding</keyword>
<dbReference type="STRING" id="307507.A0A2V0PG22"/>
<evidence type="ECO:0000256" key="8">
    <source>
        <dbReference type="ARBA" id="ARBA00022839"/>
    </source>
</evidence>
<dbReference type="PRINTS" id="PR00853">
    <property type="entry name" value="XPGRADSUPER"/>
</dbReference>
<dbReference type="GO" id="GO:0000287">
    <property type="term" value="F:magnesium ion binding"/>
    <property type="evidence" value="ECO:0007669"/>
    <property type="project" value="UniProtKB-UniRule"/>
</dbReference>
<dbReference type="InterPro" id="IPR006086">
    <property type="entry name" value="XPG-I_dom"/>
</dbReference>
<dbReference type="PANTHER" id="PTHR11081:SF9">
    <property type="entry name" value="FLAP ENDONUCLEASE 1"/>
    <property type="match status" value="1"/>
</dbReference>
<dbReference type="SMART" id="SM00484">
    <property type="entry name" value="XPGI"/>
    <property type="match status" value="1"/>
</dbReference>
<dbReference type="GO" id="GO:0005730">
    <property type="term" value="C:nucleolus"/>
    <property type="evidence" value="ECO:0007669"/>
    <property type="project" value="UniProtKB-SubCell"/>
</dbReference>
<evidence type="ECO:0000313" key="20">
    <source>
        <dbReference type="EMBL" id="GBF96860.1"/>
    </source>
</evidence>
<evidence type="ECO:0000259" key="18">
    <source>
        <dbReference type="SMART" id="SM00484"/>
    </source>
</evidence>
<dbReference type="AlphaFoldDB" id="A0A2V0PG22"/>
<dbReference type="SMART" id="SM00279">
    <property type="entry name" value="HhH2"/>
    <property type="match status" value="1"/>
</dbReference>
<dbReference type="Pfam" id="PF00867">
    <property type="entry name" value="XPG_I"/>
    <property type="match status" value="1"/>
</dbReference>
<dbReference type="EC" id="3.1.-.-" evidence="16"/>
<dbReference type="GO" id="GO:0003677">
    <property type="term" value="F:DNA binding"/>
    <property type="evidence" value="ECO:0007669"/>
    <property type="project" value="UniProtKB-UniRule"/>
</dbReference>
<dbReference type="PROSITE" id="PS00842">
    <property type="entry name" value="XPG_2"/>
    <property type="match status" value="1"/>
</dbReference>
<comment type="subunit">
    <text evidence="15">Interacts with PCNA1 and PCNA2. Three molecules of FEN1 bind to one PCNA trimer with each molecule binding to one PCNA monomer. PCNA stimulates the nuclease activity without altering cleavage specificity.</text>
</comment>
<evidence type="ECO:0000256" key="10">
    <source>
        <dbReference type="ARBA" id="ARBA00023128"/>
    </source>
</evidence>
<evidence type="ECO:0000256" key="9">
    <source>
        <dbReference type="ARBA" id="ARBA00022842"/>
    </source>
</evidence>
<comment type="similarity">
    <text evidence="14 16">Belongs to the XPG/RAD2 endonuclease family. FEN1 subfamily.</text>
</comment>
<evidence type="ECO:0000256" key="13">
    <source>
        <dbReference type="ARBA" id="ARBA00029382"/>
    </source>
</evidence>
<feature type="domain" description="XPG-I" evidence="18">
    <location>
        <begin position="147"/>
        <end position="219"/>
    </location>
</feature>
<dbReference type="GO" id="GO:0005654">
    <property type="term" value="C:nucleoplasm"/>
    <property type="evidence" value="ECO:0007669"/>
    <property type="project" value="UniProtKB-SubCell"/>
</dbReference>
<keyword evidence="7 16" id="KW-0378">Hydrolase</keyword>
<comment type="caution">
    <text evidence="20">The sequence shown here is derived from an EMBL/GenBank/DDBJ whole genome shotgun (WGS) entry which is preliminary data.</text>
</comment>
<evidence type="ECO:0000313" key="21">
    <source>
        <dbReference type="Proteomes" id="UP000247498"/>
    </source>
</evidence>
<dbReference type="SUPFAM" id="SSF88723">
    <property type="entry name" value="PIN domain-like"/>
    <property type="match status" value="1"/>
</dbReference>
<dbReference type="FunFam" id="1.10.150.20:FF:000009">
    <property type="entry name" value="Flap endonuclease 1"/>
    <property type="match status" value="1"/>
</dbReference>
<dbReference type="SMART" id="SM00485">
    <property type="entry name" value="XPGN"/>
    <property type="match status" value="1"/>
</dbReference>
<dbReference type="Gene3D" id="1.10.150.20">
    <property type="entry name" value="5' to 3' exonuclease, C-terminal subdomain"/>
    <property type="match status" value="1"/>
</dbReference>
<evidence type="ECO:0000256" key="5">
    <source>
        <dbReference type="ARBA" id="ARBA00022759"/>
    </source>
</evidence>
<evidence type="ECO:0000256" key="14">
    <source>
        <dbReference type="ARBA" id="ARBA00034726"/>
    </source>
</evidence>
<keyword evidence="1 16" id="KW-0597">Phosphoprotein</keyword>
<dbReference type="Gene3D" id="3.40.50.1010">
    <property type="entry name" value="5'-nuclease"/>
    <property type="match status" value="1"/>
</dbReference>
<dbReference type="CDD" id="cd09867">
    <property type="entry name" value="PIN_FEN1"/>
    <property type="match status" value="1"/>
</dbReference>
<dbReference type="Pfam" id="PF00752">
    <property type="entry name" value="XPG_N"/>
    <property type="match status" value="1"/>
</dbReference>
<dbReference type="PANTHER" id="PTHR11081">
    <property type="entry name" value="FLAP ENDONUCLEASE FAMILY MEMBER"/>
    <property type="match status" value="1"/>
</dbReference>
<name>A0A2V0PG22_9CHLO</name>
<keyword evidence="6 16" id="KW-0227">DNA damage</keyword>
<evidence type="ECO:0000256" key="3">
    <source>
        <dbReference type="ARBA" id="ARBA00022722"/>
    </source>
</evidence>
<evidence type="ECO:0000256" key="6">
    <source>
        <dbReference type="ARBA" id="ARBA00022763"/>
    </source>
</evidence>
<dbReference type="InterPro" id="IPR019974">
    <property type="entry name" value="XPG_CS"/>
</dbReference>
<evidence type="ECO:0000256" key="15">
    <source>
        <dbReference type="ARBA" id="ARBA00063178"/>
    </source>
</evidence>
<dbReference type="SUPFAM" id="SSF47807">
    <property type="entry name" value="5' to 3' exonuclease, C-terminal subdomain"/>
    <property type="match status" value="1"/>
</dbReference>
<feature type="compositionally biased region" description="Low complexity" evidence="17">
    <location>
        <begin position="377"/>
        <end position="398"/>
    </location>
</feature>
<comment type="cofactor">
    <cofactor evidence="16">
        <name>Mg(2+)</name>
        <dbReference type="ChEBI" id="CHEBI:18420"/>
    </cofactor>
    <text evidence="16">Binds 2 magnesium ions per subunit. They probably participate in the reaction catalyzed by the enzyme. May bind an additional third magnesium ion after substrate binding.</text>
</comment>
<evidence type="ECO:0000256" key="17">
    <source>
        <dbReference type="SAM" id="MobiDB-lite"/>
    </source>
</evidence>
<keyword evidence="12 16" id="KW-0539">Nucleus</keyword>